<evidence type="ECO:0000313" key="1">
    <source>
        <dbReference type="EMBL" id="KAI3807995.1"/>
    </source>
</evidence>
<evidence type="ECO:0000313" key="2">
    <source>
        <dbReference type="Proteomes" id="UP001056120"/>
    </source>
</evidence>
<organism evidence="1 2">
    <name type="scientific">Smallanthus sonchifolius</name>
    <dbReference type="NCBI Taxonomy" id="185202"/>
    <lineage>
        <taxon>Eukaryota</taxon>
        <taxon>Viridiplantae</taxon>
        <taxon>Streptophyta</taxon>
        <taxon>Embryophyta</taxon>
        <taxon>Tracheophyta</taxon>
        <taxon>Spermatophyta</taxon>
        <taxon>Magnoliopsida</taxon>
        <taxon>eudicotyledons</taxon>
        <taxon>Gunneridae</taxon>
        <taxon>Pentapetalae</taxon>
        <taxon>asterids</taxon>
        <taxon>campanulids</taxon>
        <taxon>Asterales</taxon>
        <taxon>Asteraceae</taxon>
        <taxon>Asteroideae</taxon>
        <taxon>Heliantheae alliance</taxon>
        <taxon>Millerieae</taxon>
        <taxon>Smallanthus</taxon>
    </lineage>
</organism>
<gene>
    <name evidence="1" type="ORF">L1987_23935</name>
</gene>
<name>A0ACB9IKS8_9ASTR</name>
<proteinExistence type="predicted"/>
<comment type="caution">
    <text evidence="1">The sequence shown here is derived from an EMBL/GenBank/DDBJ whole genome shotgun (WGS) entry which is preliminary data.</text>
</comment>
<protein>
    <submittedName>
        <fullName evidence="1">Uncharacterized protein</fullName>
    </submittedName>
</protein>
<dbReference type="EMBL" id="CM042025">
    <property type="protein sequence ID" value="KAI3807995.1"/>
    <property type="molecule type" value="Genomic_DNA"/>
</dbReference>
<accession>A0ACB9IKS8</accession>
<reference evidence="1 2" key="2">
    <citation type="journal article" date="2022" name="Mol. Ecol. Resour.">
        <title>The genomes of chicory, endive, great burdock and yacon provide insights into Asteraceae paleo-polyploidization history and plant inulin production.</title>
        <authorList>
            <person name="Fan W."/>
            <person name="Wang S."/>
            <person name="Wang H."/>
            <person name="Wang A."/>
            <person name="Jiang F."/>
            <person name="Liu H."/>
            <person name="Zhao H."/>
            <person name="Xu D."/>
            <person name="Zhang Y."/>
        </authorList>
    </citation>
    <scope>NUCLEOTIDE SEQUENCE [LARGE SCALE GENOMIC DNA]</scope>
    <source>
        <strain evidence="2">cv. Yunnan</strain>
        <tissue evidence="1">Leaves</tissue>
    </source>
</reference>
<sequence length="160" mass="17537">MSSSLDIFPFISDTEIVNESAFIASSLNPSFVVSQGQDDIYDDLPLEVLNTPPLSSIPLDTKVSTVTVPSLPSNVIDDPWLGYDPFDSEWALNIDFNQVALNNPVISPVNSHLSNHLQVTNADEDAASSTHSLNTLIGWANHNPWEDEAITDDDSLSNYY</sequence>
<dbReference type="Proteomes" id="UP001056120">
    <property type="component" value="Linkage Group LG08"/>
</dbReference>
<reference evidence="2" key="1">
    <citation type="journal article" date="2022" name="Mol. Ecol. Resour.">
        <title>The genomes of chicory, endive, great burdock and yacon provide insights into Asteraceae palaeo-polyploidization history and plant inulin production.</title>
        <authorList>
            <person name="Fan W."/>
            <person name="Wang S."/>
            <person name="Wang H."/>
            <person name="Wang A."/>
            <person name="Jiang F."/>
            <person name="Liu H."/>
            <person name="Zhao H."/>
            <person name="Xu D."/>
            <person name="Zhang Y."/>
        </authorList>
    </citation>
    <scope>NUCLEOTIDE SEQUENCE [LARGE SCALE GENOMIC DNA]</scope>
    <source>
        <strain evidence="2">cv. Yunnan</strain>
    </source>
</reference>
<keyword evidence="2" id="KW-1185">Reference proteome</keyword>